<feature type="domain" description="UspA" evidence="2">
    <location>
        <begin position="1"/>
        <end position="136"/>
    </location>
</feature>
<name>A0ABT9Q507_9ACTN</name>
<dbReference type="InterPro" id="IPR006016">
    <property type="entry name" value="UspA"/>
</dbReference>
<organism evidence="3 4">
    <name type="scientific">Streptosporangium lutulentum</name>
    <dbReference type="NCBI Taxonomy" id="1461250"/>
    <lineage>
        <taxon>Bacteria</taxon>
        <taxon>Bacillati</taxon>
        <taxon>Actinomycetota</taxon>
        <taxon>Actinomycetes</taxon>
        <taxon>Streptosporangiales</taxon>
        <taxon>Streptosporangiaceae</taxon>
        <taxon>Streptosporangium</taxon>
    </lineage>
</organism>
<reference evidence="3 4" key="1">
    <citation type="submission" date="2023-07" db="EMBL/GenBank/DDBJ databases">
        <title>Sequencing the genomes of 1000 actinobacteria strains.</title>
        <authorList>
            <person name="Klenk H.-P."/>
        </authorList>
    </citation>
    <scope>NUCLEOTIDE SEQUENCE [LARGE SCALE GENOMIC DNA]</scope>
    <source>
        <strain evidence="3 4">DSM 46740</strain>
    </source>
</reference>
<dbReference type="Proteomes" id="UP001225356">
    <property type="component" value="Unassembled WGS sequence"/>
</dbReference>
<evidence type="ECO:0000313" key="3">
    <source>
        <dbReference type="EMBL" id="MDP9841782.1"/>
    </source>
</evidence>
<dbReference type="PRINTS" id="PR01438">
    <property type="entry name" value="UNVRSLSTRESS"/>
</dbReference>
<dbReference type="CDD" id="cd00293">
    <property type="entry name" value="USP-like"/>
    <property type="match status" value="1"/>
</dbReference>
<dbReference type="EMBL" id="JAUSQU010000001">
    <property type="protein sequence ID" value="MDP9841782.1"/>
    <property type="molecule type" value="Genomic_DNA"/>
</dbReference>
<dbReference type="InterPro" id="IPR014729">
    <property type="entry name" value="Rossmann-like_a/b/a_fold"/>
</dbReference>
<protein>
    <submittedName>
        <fullName evidence="3">Nucleotide-binding universal stress UspA family protein</fullName>
    </submittedName>
</protein>
<dbReference type="Pfam" id="PF00582">
    <property type="entry name" value="Usp"/>
    <property type="match status" value="1"/>
</dbReference>
<keyword evidence="4" id="KW-1185">Reference proteome</keyword>
<dbReference type="Gene3D" id="3.40.50.620">
    <property type="entry name" value="HUPs"/>
    <property type="match status" value="1"/>
</dbReference>
<evidence type="ECO:0000256" key="1">
    <source>
        <dbReference type="ARBA" id="ARBA00008791"/>
    </source>
</evidence>
<dbReference type="InterPro" id="IPR006015">
    <property type="entry name" value="Universal_stress_UspA"/>
</dbReference>
<dbReference type="PANTHER" id="PTHR46268:SF15">
    <property type="entry name" value="UNIVERSAL STRESS PROTEIN HP_0031"/>
    <property type="match status" value="1"/>
</dbReference>
<evidence type="ECO:0000259" key="2">
    <source>
        <dbReference type="Pfam" id="PF00582"/>
    </source>
</evidence>
<comment type="caution">
    <text evidence="3">The sequence shown here is derived from an EMBL/GenBank/DDBJ whole genome shotgun (WGS) entry which is preliminary data.</text>
</comment>
<evidence type="ECO:0000313" key="4">
    <source>
        <dbReference type="Proteomes" id="UP001225356"/>
    </source>
</evidence>
<proteinExistence type="inferred from homology"/>
<sequence>MYKHILTAIDNSPRADRVLDAVRYLAGVTGADVHVLHAEEREIFADQVVDMETDEEARAVVDGAVARLREAGVTVEGEVIHVLREGVPANILKRARELGSDLIVLGPRHHGRLGALLGSSVSHEVSLHASVSMLLVV</sequence>
<accession>A0ABT9Q507</accession>
<dbReference type="RefSeq" id="WP_307555393.1">
    <property type="nucleotide sequence ID" value="NZ_JAUSQU010000001.1"/>
</dbReference>
<comment type="similarity">
    <text evidence="1">Belongs to the universal stress protein A family.</text>
</comment>
<dbReference type="PANTHER" id="PTHR46268">
    <property type="entry name" value="STRESS RESPONSE PROTEIN NHAX"/>
    <property type="match status" value="1"/>
</dbReference>
<gene>
    <name evidence="3" type="ORF">J2853_000993</name>
</gene>
<dbReference type="SUPFAM" id="SSF52402">
    <property type="entry name" value="Adenine nucleotide alpha hydrolases-like"/>
    <property type="match status" value="1"/>
</dbReference>